<organism evidence="1 2">
    <name type="scientific">Dyadobacter fermentans</name>
    <dbReference type="NCBI Taxonomy" id="94254"/>
    <lineage>
        <taxon>Bacteria</taxon>
        <taxon>Pseudomonadati</taxon>
        <taxon>Bacteroidota</taxon>
        <taxon>Cytophagia</taxon>
        <taxon>Cytophagales</taxon>
        <taxon>Spirosomataceae</taxon>
        <taxon>Dyadobacter</taxon>
    </lineage>
</organism>
<proteinExistence type="predicted"/>
<accession>A0ABU1QRB8</accession>
<comment type="caution">
    <text evidence="1">The sequence shown here is derived from an EMBL/GenBank/DDBJ whole genome shotgun (WGS) entry which is preliminary data.</text>
</comment>
<reference evidence="1 2" key="1">
    <citation type="submission" date="2023-07" db="EMBL/GenBank/DDBJ databases">
        <title>Sorghum-associated microbial communities from plants grown in Nebraska, USA.</title>
        <authorList>
            <person name="Schachtman D."/>
        </authorList>
    </citation>
    <scope>NUCLEOTIDE SEQUENCE [LARGE SCALE GENOMIC DNA]</scope>
    <source>
        <strain evidence="1 2">BE57</strain>
    </source>
</reference>
<protein>
    <submittedName>
        <fullName evidence="1">Uncharacterized protein</fullName>
    </submittedName>
</protein>
<dbReference type="EMBL" id="JAVDTI010000001">
    <property type="protein sequence ID" value="MDR6803662.1"/>
    <property type="molecule type" value="Genomic_DNA"/>
</dbReference>
<evidence type="ECO:0000313" key="2">
    <source>
        <dbReference type="Proteomes" id="UP001264980"/>
    </source>
</evidence>
<keyword evidence="2" id="KW-1185">Reference proteome</keyword>
<name>A0ABU1QRB8_9BACT</name>
<dbReference type="Proteomes" id="UP001264980">
    <property type="component" value="Unassembled WGS sequence"/>
</dbReference>
<evidence type="ECO:0000313" key="1">
    <source>
        <dbReference type="EMBL" id="MDR6803662.1"/>
    </source>
</evidence>
<sequence length="34" mass="3786">MFGTVFLLDEVSPNANGEVELVRCGQEMVRDCQV</sequence>
<gene>
    <name evidence="1" type="ORF">J2W84_000699</name>
</gene>